<evidence type="ECO:0000313" key="1">
    <source>
        <dbReference type="EMBL" id="BAH76397.1"/>
    </source>
</evidence>
<protein>
    <submittedName>
        <fullName evidence="1">Uncharacterized protein</fullName>
    </submittedName>
</protein>
<accession>C4XHM3</accession>
<dbReference type="AlphaFoldDB" id="C4XHM3"/>
<gene>
    <name evidence="1" type="ordered locus">DMR_29060</name>
</gene>
<dbReference type="HOGENOM" id="CLU_2301285_0_0_7"/>
<dbReference type="KEGG" id="dma:DMR_29060"/>
<proteinExistence type="predicted"/>
<evidence type="ECO:0000313" key="2">
    <source>
        <dbReference type="Proteomes" id="UP000009071"/>
    </source>
</evidence>
<dbReference type="eggNOG" id="ENOG50332R3">
    <property type="taxonomic scope" value="Bacteria"/>
</dbReference>
<sequence length="100" mass="11705">MSFYTEQPGYEETSLSELQGAWDNFKCNLLSLHPFDESNRLLFHTYEAISWETVRDLLKMKDLYLLIRNIASKSEMAELFKEDLDAIKGCLDDAIEEYGR</sequence>
<organism evidence="1 2">
    <name type="scientific">Solidesulfovibrio magneticus (strain ATCC 700980 / DSM 13731 / RS-1)</name>
    <name type="common">Desulfovibrio magneticus</name>
    <dbReference type="NCBI Taxonomy" id="573370"/>
    <lineage>
        <taxon>Bacteria</taxon>
        <taxon>Pseudomonadati</taxon>
        <taxon>Thermodesulfobacteriota</taxon>
        <taxon>Desulfovibrionia</taxon>
        <taxon>Desulfovibrionales</taxon>
        <taxon>Desulfovibrionaceae</taxon>
        <taxon>Solidesulfovibrio</taxon>
    </lineage>
</organism>
<dbReference type="Proteomes" id="UP000009071">
    <property type="component" value="Chromosome"/>
</dbReference>
<keyword evidence="2" id="KW-1185">Reference proteome</keyword>
<dbReference type="RefSeq" id="WP_015861561.1">
    <property type="nucleotide sequence ID" value="NC_012796.1"/>
</dbReference>
<dbReference type="EMBL" id="AP010904">
    <property type="protein sequence ID" value="BAH76397.1"/>
    <property type="molecule type" value="Genomic_DNA"/>
</dbReference>
<dbReference type="OrthoDB" id="5520180at2"/>
<name>C4XHM3_SOLM1</name>
<reference evidence="1 2" key="1">
    <citation type="journal article" date="2009" name="Genome Res.">
        <title>Whole genome sequence of Desulfovibrio magneticus strain RS-1 revealed common gene clusters in magnetotactic bacteria.</title>
        <authorList>
            <person name="Nakazawa H."/>
            <person name="Arakaki A."/>
            <person name="Narita-Yamada S."/>
            <person name="Yashiro I."/>
            <person name="Jinno K."/>
            <person name="Aoki N."/>
            <person name="Tsuruyama A."/>
            <person name="Okamura Y."/>
            <person name="Tanikawa S."/>
            <person name="Fujita N."/>
            <person name="Takeyama H."/>
            <person name="Matsunaga T."/>
        </authorList>
    </citation>
    <scope>NUCLEOTIDE SEQUENCE [LARGE SCALE GENOMIC DNA]</scope>
    <source>
        <strain evidence="2">ATCC 700980 / DSM 13731 / RS-1</strain>
    </source>
</reference>